<feature type="region of interest" description="Disordered" evidence="1">
    <location>
        <begin position="1"/>
        <end position="32"/>
    </location>
</feature>
<comment type="caution">
    <text evidence="3">The sequence shown here is derived from an EMBL/GenBank/DDBJ whole genome shotgun (WGS) entry which is preliminary data.</text>
</comment>
<dbReference type="GO" id="GO:0008168">
    <property type="term" value="F:methyltransferase activity"/>
    <property type="evidence" value="ECO:0007669"/>
    <property type="project" value="InterPro"/>
</dbReference>
<reference evidence="3" key="1">
    <citation type="journal article" date="2023" name="Mol. Phylogenet. Evol.">
        <title>Genome-scale phylogeny and comparative genomics of the fungal order Sordariales.</title>
        <authorList>
            <person name="Hensen N."/>
            <person name="Bonometti L."/>
            <person name="Westerberg I."/>
            <person name="Brannstrom I.O."/>
            <person name="Guillou S."/>
            <person name="Cros-Aarteil S."/>
            <person name="Calhoun S."/>
            <person name="Haridas S."/>
            <person name="Kuo A."/>
            <person name="Mondo S."/>
            <person name="Pangilinan J."/>
            <person name="Riley R."/>
            <person name="LaButti K."/>
            <person name="Andreopoulos B."/>
            <person name="Lipzen A."/>
            <person name="Chen C."/>
            <person name="Yan M."/>
            <person name="Daum C."/>
            <person name="Ng V."/>
            <person name="Clum A."/>
            <person name="Steindorff A."/>
            <person name="Ohm R.A."/>
            <person name="Martin F."/>
            <person name="Silar P."/>
            <person name="Natvig D.O."/>
            <person name="Lalanne C."/>
            <person name="Gautier V."/>
            <person name="Ament-Velasquez S.L."/>
            <person name="Kruys A."/>
            <person name="Hutchinson M.I."/>
            <person name="Powell A.J."/>
            <person name="Barry K."/>
            <person name="Miller A.N."/>
            <person name="Grigoriev I.V."/>
            <person name="Debuchy R."/>
            <person name="Gladieux P."/>
            <person name="Hiltunen Thoren M."/>
            <person name="Johannesson H."/>
        </authorList>
    </citation>
    <scope>NUCLEOTIDE SEQUENCE</scope>
    <source>
        <strain evidence="3">CBS 333.67</strain>
    </source>
</reference>
<dbReference type="RefSeq" id="XP_062717663.1">
    <property type="nucleotide sequence ID" value="XM_062865937.1"/>
</dbReference>
<feature type="compositionally biased region" description="Basic and acidic residues" evidence="1">
    <location>
        <begin position="1"/>
        <end position="11"/>
    </location>
</feature>
<dbReference type="InterPro" id="IPR029063">
    <property type="entry name" value="SAM-dependent_MTases_sf"/>
</dbReference>
<sequence length="389" mass="43035">MAVFRSEHSDGMAEISESKPTSRSGDANATQRLQPNTLVNGYLLEHLPIYRELCELRRQGWQNEAGDTHFQQQRQRADNADDKGKVVFFKMMRAIGLELDRATSALTIQGGGNSQPAILDLCMAPGGFSAAALYRNPSALVRGISLPPSQGGHEMLLREASTTDSDAQVYVSFRDITLLAGEMGTSASNIPASHPEATSFSFDRPFLEQKFDLVFCDGQVLRTHERLEYREKREASRLLTAQLVLALQRIREGGTMVILLHKADVWRSVSLMYTFATFSDSVELFKPQKPHALRSSFYLIAKGVGPELDAALESVRRWKEIWTTATFGLGGTGEDGSGDEESEVGQSGEHADEKVRAVLQEFGPKLVKIVEPVFSIQAKALKNAPWMKK</sequence>
<evidence type="ECO:0000256" key="1">
    <source>
        <dbReference type="SAM" id="MobiDB-lite"/>
    </source>
</evidence>
<name>A0AAJ0GL08_9PEZI</name>
<keyword evidence="4" id="KW-1185">Reference proteome</keyword>
<accession>A0AAJ0GL08</accession>
<dbReference type="InterPro" id="IPR002877">
    <property type="entry name" value="RNA_MeTrfase_FtsJ_dom"/>
</dbReference>
<feature type="region of interest" description="Disordered" evidence="1">
    <location>
        <begin position="329"/>
        <end position="350"/>
    </location>
</feature>
<dbReference type="GeneID" id="87884766"/>
<evidence type="ECO:0000259" key="2">
    <source>
        <dbReference type="Pfam" id="PF01728"/>
    </source>
</evidence>
<reference evidence="3" key="2">
    <citation type="submission" date="2023-06" db="EMBL/GenBank/DDBJ databases">
        <authorList>
            <consortium name="Lawrence Berkeley National Laboratory"/>
            <person name="Mondo S.J."/>
            <person name="Hensen N."/>
            <person name="Bonometti L."/>
            <person name="Westerberg I."/>
            <person name="Brannstrom I.O."/>
            <person name="Guillou S."/>
            <person name="Cros-Aarteil S."/>
            <person name="Calhoun S."/>
            <person name="Haridas S."/>
            <person name="Kuo A."/>
            <person name="Pangilinan J."/>
            <person name="Riley R."/>
            <person name="Labutti K."/>
            <person name="Andreopoulos B."/>
            <person name="Lipzen A."/>
            <person name="Chen C."/>
            <person name="Yanf M."/>
            <person name="Daum C."/>
            <person name="Ng V."/>
            <person name="Clum A."/>
            <person name="Steindorff A."/>
            <person name="Ohm R."/>
            <person name="Martin F."/>
            <person name="Silar P."/>
            <person name="Natvig D."/>
            <person name="Lalanne C."/>
            <person name="Gautier V."/>
            <person name="Ament-Velasquez S.L."/>
            <person name="Kruys A."/>
            <person name="Hutchinson M.I."/>
            <person name="Powell A.J."/>
            <person name="Barry K."/>
            <person name="Miller A.N."/>
            <person name="Grigoriev I.V."/>
            <person name="Debuchy R."/>
            <person name="Gladieux P."/>
            <person name="Thoren M.H."/>
            <person name="Johannesson H."/>
        </authorList>
    </citation>
    <scope>NUCLEOTIDE SEQUENCE</scope>
    <source>
        <strain evidence="3">CBS 333.67</strain>
    </source>
</reference>
<organism evidence="3 4">
    <name type="scientific">Chaetomium strumarium</name>
    <dbReference type="NCBI Taxonomy" id="1170767"/>
    <lineage>
        <taxon>Eukaryota</taxon>
        <taxon>Fungi</taxon>
        <taxon>Dikarya</taxon>
        <taxon>Ascomycota</taxon>
        <taxon>Pezizomycotina</taxon>
        <taxon>Sordariomycetes</taxon>
        <taxon>Sordariomycetidae</taxon>
        <taxon>Sordariales</taxon>
        <taxon>Chaetomiaceae</taxon>
        <taxon>Chaetomium</taxon>
    </lineage>
</organism>
<dbReference type="Proteomes" id="UP001273166">
    <property type="component" value="Unassembled WGS sequence"/>
</dbReference>
<evidence type="ECO:0000313" key="4">
    <source>
        <dbReference type="Proteomes" id="UP001273166"/>
    </source>
</evidence>
<feature type="compositionally biased region" description="Polar residues" evidence="1">
    <location>
        <begin position="18"/>
        <end position="32"/>
    </location>
</feature>
<proteinExistence type="predicted"/>
<protein>
    <recommendedName>
        <fullName evidence="2">Ribosomal RNA methyltransferase FtsJ domain-containing protein</fullName>
    </recommendedName>
</protein>
<evidence type="ECO:0000313" key="3">
    <source>
        <dbReference type="EMBL" id="KAK3301883.1"/>
    </source>
</evidence>
<dbReference type="SUPFAM" id="SSF53335">
    <property type="entry name" value="S-adenosyl-L-methionine-dependent methyltransferases"/>
    <property type="match status" value="1"/>
</dbReference>
<dbReference type="AlphaFoldDB" id="A0AAJ0GL08"/>
<feature type="domain" description="Ribosomal RNA methyltransferase FtsJ" evidence="2">
    <location>
        <begin position="117"/>
        <end position="303"/>
    </location>
</feature>
<dbReference type="EMBL" id="JAUDZG010000008">
    <property type="protein sequence ID" value="KAK3301883.1"/>
    <property type="molecule type" value="Genomic_DNA"/>
</dbReference>
<gene>
    <name evidence="3" type="ORF">B0T15DRAFT_442103</name>
</gene>
<dbReference type="Gene3D" id="3.40.50.150">
    <property type="entry name" value="Vaccinia Virus protein VP39"/>
    <property type="match status" value="1"/>
</dbReference>
<dbReference type="Pfam" id="PF01728">
    <property type="entry name" value="FtsJ"/>
    <property type="match status" value="1"/>
</dbReference>
<dbReference type="GO" id="GO:0032259">
    <property type="term" value="P:methylation"/>
    <property type="evidence" value="ECO:0007669"/>
    <property type="project" value="InterPro"/>
</dbReference>